<feature type="region of interest" description="Disordered" evidence="2">
    <location>
        <begin position="576"/>
        <end position="607"/>
    </location>
</feature>
<feature type="compositionally biased region" description="Basic residues" evidence="2">
    <location>
        <begin position="34"/>
        <end position="51"/>
    </location>
</feature>
<evidence type="ECO:0000313" key="4">
    <source>
        <dbReference type="Proteomes" id="UP000310421"/>
    </source>
</evidence>
<feature type="region of interest" description="Disordered" evidence="2">
    <location>
        <begin position="948"/>
        <end position="969"/>
    </location>
</feature>
<dbReference type="InterPro" id="IPR018554">
    <property type="entry name" value="FRQ"/>
</dbReference>
<evidence type="ECO:0000256" key="1">
    <source>
        <dbReference type="SAM" id="Coils"/>
    </source>
</evidence>
<proteinExistence type="predicted"/>
<reference evidence="3 4" key="1">
    <citation type="submission" date="2018-10" db="EMBL/GenBank/DDBJ databases">
        <title>Fifty Aureobasidium pullulans genomes reveal a recombining polyextremotolerant generalist.</title>
        <authorList>
            <person name="Gostincar C."/>
            <person name="Turk M."/>
            <person name="Zajc J."/>
            <person name="Gunde-Cimerman N."/>
        </authorList>
    </citation>
    <scope>NUCLEOTIDE SEQUENCE [LARGE SCALE GENOMIC DNA]</scope>
    <source>
        <strain evidence="3 4">EXF-10751</strain>
    </source>
</reference>
<dbReference type="EMBL" id="QZAN01000156">
    <property type="protein sequence ID" value="THW56288.1"/>
    <property type="molecule type" value="Genomic_DNA"/>
</dbReference>
<dbReference type="GO" id="GO:0005737">
    <property type="term" value="C:cytoplasm"/>
    <property type="evidence" value="ECO:0007669"/>
    <property type="project" value="InterPro"/>
</dbReference>
<feature type="compositionally biased region" description="Acidic residues" evidence="2">
    <location>
        <begin position="579"/>
        <end position="591"/>
    </location>
</feature>
<sequence length="969" mass="106393">MIGYRPVLTHITLPRRYLFDTAASMASEAYLRPPHPRRPTAQRSVSLRHSRPSPDSKDTRSSQTEASSGSPSSNKPNVSKADSGESSNADKWFEGANNNADGKNNTLGDNDPPFFLQNSSSEETPNYLGPSAMLEQSMPMHALLHKNDTEDSGSSDFRAVIDDLTIQNKKLKKRLKKYEKLHDAHLKDEKLFEVRVHGLSSNKRRELEEILRTFAVGAAGQPSGSASQTSNLYDRVVPTLKTHKTASSSSNFADSAYASNSASASASGLSNSNSGQQSKHSFRRSNKSRQSNIQTYLHDIPEGLLPQHPAVMTEYSKKKLVVRRLEQIFAGTGAVLGDHHHPIQQQEVSQMAAMADRSALEANGQIAKIEGNREAPIMKDDEERSAQDSPEHSSGPEVTQGIEPSLKVVEQDFAGVSPQQRPTRPLDLDPHRAQNPRDNFQYIRHLGFSPPEPSTMEAQEGGHGWIYLNFLFNMAQLHTLNVTPEFAKKALIDFSTKFEISEDGRKVRWKGGRNITRSASEADSSPSTYGNSPYDKSPLKRSKSSHHKHGGKDSKRRMLEKQDSRFAYTPLFYHRSSEDDSDMSSSEDETESPFVGPPGGDSSAMTSSGIRTVSFRQQKKKTDNGPIIFYNNARFCTDLSGESTTEVDMTNNMLMYHPMTDHALGIPKSPEPAPKDVLEHRGPLNNAKDLPEAMSLNDNPIPEALEVSFPSVSPMSQAGPTRSPIALEASGIGGICPSDNFLINVRTEHKRVYGAPIQPAPKKAYPAHIASLFKESGRQQQQTPSTDFVVKTFHQELPPSELPPASCFMDVDEFDDDESEFGDYQSIVPEMDRMHDVPSTAPQTIDMPYLSSDESGEEENEEDDDAASDGSLDLLATARKLDPQSVQAREREYDAHMAERLAEEIPAGSSAATAGGGSGFASPIAGISRKEYEAAKAEHMKRHASTIASAASIPRTETNESMIVNGQSP</sequence>
<accession>A0A4S8YWB5</accession>
<dbReference type="GO" id="GO:0005634">
    <property type="term" value="C:nucleus"/>
    <property type="evidence" value="ECO:0007669"/>
    <property type="project" value="InterPro"/>
</dbReference>
<dbReference type="Proteomes" id="UP000310421">
    <property type="component" value="Unassembled WGS sequence"/>
</dbReference>
<comment type="caution">
    <text evidence="3">The sequence shown here is derived from an EMBL/GenBank/DDBJ whole genome shotgun (WGS) entry which is preliminary data.</text>
</comment>
<feature type="compositionally biased region" description="Polar residues" evidence="2">
    <location>
        <begin position="96"/>
        <end position="108"/>
    </location>
</feature>
<feature type="compositionally biased region" description="Acidic residues" evidence="2">
    <location>
        <begin position="854"/>
        <end position="867"/>
    </location>
</feature>
<feature type="compositionally biased region" description="Basic residues" evidence="2">
    <location>
        <begin position="539"/>
        <end position="550"/>
    </location>
</feature>
<dbReference type="GO" id="GO:0007623">
    <property type="term" value="P:circadian rhythm"/>
    <property type="evidence" value="ECO:0007669"/>
    <property type="project" value="InterPro"/>
</dbReference>
<evidence type="ECO:0000256" key="2">
    <source>
        <dbReference type="SAM" id="MobiDB-lite"/>
    </source>
</evidence>
<keyword evidence="1" id="KW-0175">Coiled coil</keyword>
<feature type="compositionally biased region" description="Low complexity" evidence="2">
    <location>
        <begin position="263"/>
        <end position="274"/>
    </location>
</feature>
<feature type="compositionally biased region" description="Polar residues" evidence="2">
    <location>
        <begin position="61"/>
        <end position="77"/>
    </location>
</feature>
<evidence type="ECO:0000313" key="3">
    <source>
        <dbReference type="EMBL" id="THW56288.1"/>
    </source>
</evidence>
<evidence type="ECO:0008006" key="5">
    <source>
        <dbReference type="Google" id="ProtNLM"/>
    </source>
</evidence>
<feature type="compositionally biased region" description="Polar residues" evidence="2">
    <location>
        <begin position="955"/>
        <end position="969"/>
    </location>
</feature>
<name>A0A4S8YWB5_AURPU</name>
<organism evidence="3 4">
    <name type="scientific">Aureobasidium pullulans</name>
    <name type="common">Black yeast</name>
    <name type="synonym">Pullularia pullulans</name>
    <dbReference type="NCBI Taxonomy" id="5580"/>
    <lineage>
        <taxon>Eukaryota</taxon>
        <taxon>Fungi</taxon>
        <taxon>Dikarya</taxon>
        <taxon>Ascomycota</taxon>
        <taxon>Pezizomycotina</taxon>
        <taxon>Dothideomycetes</taxon>
        <taxon>Dothideomycetidae</taxon>
        <taxon>Dothideales</taxon>
        <taxon>Saccotheciaceae</taxon>
        <taxon>Aureobasidium</taxon>
    </lineage>
</organism>
<feature type="compositionally biased region" description="Basic and acidic residues" evidence="2">
    <location>
        <begin position="551"/>
        <end position="560"/>
    </location>
</feature>
<dbReference type="Pfam" id="PF09421">
    <property type="entry name" value="FRQ"/>
    <property type="match status" value="1"/>
</dbReference>
<dbReference type="AlphaFoldDB" id="A0A4S8YWB5"/>
<gene>
    <name evidence="3" type="ORF">D6D20_08844</name>
</gene>
<protein>
    <recommendedName>
        <fullName evidence="5">Frequency clock protein</fullName>
    </recommendedName>
</protein>
<feature type="region of interest" description="Disordered" evidence="2">
    <location>
        <begin position="263"/>
        <end position="290"/>
    </location>
</feature>
<feature type="compositionally biased region" description="Polar residues" evidence="2">
    <location>
        <begin position="517"/>
        <end position="531"/>
    </location>
</feature>
<dbReference type="GO" id="GO:0006355">
    <property type="term" value="P:regulation of DNA-templated transcription"/>
    <property type="evidence" value="ECO:0007669"/>
    <property type="project" value="InterPro"/>
</dbReference>
<feature type="region of interest" description="Disordered" evidence="2">
    <location>
        <begin position="30"/>
        <end position="126"/>
    </location>
</feature>
<feature type="coiled-coil region" evidence="1">
    <location>
        <begin position="161"/>
        <end position="188"/>
    </location>
</feature>
<feature type="region of interest" description="Disordered" evidence="2">
    <location>
        <begin position="517"/>
        <end position="560"/>
    </location>
</feature>
<feature type="region of interest" description="Disordered" evidence="2">
    <location>
        <begin position="828"/>
        <end position="868"/>
    </location>
</feature>
<feature type="region of interest" description="Disordered" evidence="2">
    <location>
        <begin position="370"/>
        <end position="400"/>
    </location>
</feature>
<feature type="region of interest" description="Disordered" evidence="2">
    <location>
        <begin position="416"/>
        <end position="435"/>
    </location>
</feature>
<feature type="compositionally biased region" description="Basic and acidic residues" evidence="2">
    <location>
        <begin position="370"/>
        <end position="391"/>
    </location>
</feature>